<organism evidence="3 4">
    <name type="scientific">Hominilimicola fabiformis</name>
    <dbReference type="NCBI Taxonomy" id="2885356"/>
    <lineage>
        <taxon>Bacteria</taxon>
        <taxon>Bacillati</taxon>
        <taxon>Bacillota</taxon>
        <taxon>Clostridia</taxon>
        <taxon>Eubacteriales</taxon>
        <taxon>Oscillospiraceae</taxon>
        <taxon>Hominilimicola</taxon>
    </lineage>
</organism>
<accession>A0AAE3J8W3</accession>
<comment type="caution">
    <text evidence="3">The sequence shown here is derived from an EMBL/GenBank/DDBJ whole genome shotgun (WGS) entry which is preliminary data.</text>
</comment>
<gene>
    <name evidence="3" type="ORF">LKE05_03935</name>
</gene>
<dbReference type="PANTHER" id="PTHR40448">
    <property type="entry name" value="TWO-COMPONENT SENSOR HISTIDINE KINASE"/>
    <property type="match status" value="1"/>
</dbReference>
<dbReference type="RefSeq" id="WP_308455985.1">
    <property type="nucleotide sequence ID" value="NZ_JAJEQM010000003.1"/>
</dbReference>
<keyword evidence="1" id="KW-0812">Transmembrane</keyword>
<reference evidence="3 4" key="1">
    <citation type="submission" date="2021-10" db="EMBL/GenBank/DDBJ databases">
        <title>Anaerobic single-cell dispensing facilitates the cultivation of human gut bacteria.</title>
        <authorList>
            <person name="Afrizal A."/>
        </authorList>
    </citation>
    <scope>NUCLEOTIDE SEQUENCE [LARGE SCALE GENOMIC DNA]</scope>
    <source>
        <strain evidence="3 4">CLA-AA-H232</strain>
    </source>
</reference>
<name>A0AAE3J8W3_9FIRM</name>
<keyword evidence="1" id="KW-0472">Membrane</keyword>
<feature type="transmembrane region" description="Helical" evidence="1">
    <location>
        <begin position="239"/>
        <end position="259"/>
    </location>
</feature>
<evidence type="ECO:0000313" key="3">
    <source>
        <dbReference type="EMBL" id="MCC2209947.1"/>
    </source>
</evidence>
<dbReference type="Gene3D" id="3.30.565.10">
    <property type="entry name" value="Histidine kinase-like ATPase, C-terminal domain"/>
    <property type="match status" value="1"/>
</dbReference>
<evidence type="ECO:0000313" key="4">
    <source>
        <dbReference type="Proteomes" id="UP001198242"/>
    </source>
</evidence>
<evidence type="ECO:0000259" key="2">
    <source>
        <dbReference type="Pfam" id="PF14501"/>
    </source>
</evidence>
<dbReference type="GO" id="GO:0042802">
    <property type="term" value="F:identical protein binding"/>
    <property type="evidence" value="ECO:0007669"/>
    <property type="project" value="TreeGrafter"/>
</dbReference>
<dbReference type="Proteomes" id="UP001198242">
    <property type="component" value="Unassembled WGS sequence"/>
</dbReference>
<dbReference type="Pfam" id="PF14501">
    <property type="entry name" value="HATPase_c_5"/>
    <property type="match status" value="1"/>
</dbReference>
<dbReference type="PANTHER" id="PTHR40448:SF1">
    <property type="entry name" value="TWO-COMPONENT SENSOR HISTIDINE KINASE"/>
    <property type="match status" value="1"/>
</dbReference>
<protein>
    <submittedName>
        <fullName evidence="3">GHKL domain-containing protein</fullName>
    </submittedName>
</protein>
<proteinExistence type="predicted"/>
<feature type="transmembrane region" description="Helical" evidence="1">
    <location>
        <begin position="271"/>
        <end position="293"/>
    </location>
</feature>
<dbReference type="AlphaFoldDB" id="A0AAE3J8W3"/>
<evidence type="ECO:0000256" key="1">
    <source>
        <dbReference type="SAM" id="Phobius"/>
    </source>
</evidence>
<keyword evidence="4" id="KW-1185">Reference proteome</keyword>
<sequence>MITMENKQRVKTIAVIFIIAIVLISLTTEFLYIFNNKYTYSKLQPEKGVLTLSQEEIDSNSFHFLIKDWEFYEDALLTPTYFKNQTSLPNMKYISIGDTESAYTSQTKNNIFIGTYRMKINFPEKEGFYALEMPQVYSAYELYINDKLHLKVGDTHNYKAQIQNRCTFFNASGETYITIAVKDASGIRAGITSPPTLGKPYSINITRAFKFLINNFIMTLIFFGALFSLILALSGKSNYSYMFFFMCLTYAVYLNHPLINLCFSMGGNFSYVFEYFCTYFVYLMVIMLQNRLCNLNKNVSSISEICGSVFCAIAFVYGIFTPYLSAPLCTFLSTLCNVFEWLAAIYLVAIGTYAVFNDIKYGRIFLFGNVCFAVSLLLYIIQPLYDSIYTDQSVEIGILTILGCLYFVYWASIIDNYRRNIVLDDERRLMERQINLYKENYVHITEQIEETRKLRHDMRQHFRVISDFANNRQFDKIAEYLKEYSSETNDTVPLFFCENLTLNALLHFYVSSSAKNSIDFKTSVSVPNGLPMSDIDFSILVGNLVENAMEACSKAPLKNRKIVLNCTADENKLILDLKNTFDGTVKKIGSKFLSFKKGMHGLGLESVNAVVDKYHGVMNVSNSNDMFTVSLVIFF</sequence>
<feature type="transmembrane region" description="Helical" evidence="1">
    <location>
        <begin position="305"/>
        <end position="326"/>
    </location>
</feature>
<dbReference type="InterPro" id="IPR032834">
    <property type="entry name" value="NatK-like_C"/>
</dbReference>
<feature type="transmembrane region" description="Helical" evidence="1">
    <location>
        <begin position="363"/>
        <end position="381"/>
    </location>
</feature>
<dbReference type="CDD" id="cd16935">
    <property type="entry name" value="HATPase_AgrC-ComD-like"/>
    <property type="match status" value="1"/>
</dbReference>
<feature type="transmembrane region" description="Helical" evidence="1">
    <location>
        <begin position="338"/>
        <end position="356"/>
    </location>
</feature>
<keyword evidence="1" id="KW-1133">Transmembrane helix</keyword>
<dbReference type="SUPFAM" id="SSF55874">
    <property type="entry name" value="ATPase domain of HSP90 chaperone/DNA topoisomerase II/histidine kinase"/>
    <property type="match status" value="1"/>
</dbReference>
<dbReference type="EMBL" id="JAJEQM010000003">
    <property type="protein sequence ID" value="MCC2209947.1"/>
    <property type="molecule type" value="Genomic_DNA"/>
</dbReference>
<feature type="transmembrane region" description="Helical" evidence="1">
    <location>
        <begin position="211"/>
        <end position="232"/>
    </location>
</feature>
<dbReference type="InterPro" id="IPR036890">
    <property type="entry name" value="HATPase_C_sf"/>
</dbReference>
<feature type="transmembrane region" description="Helical" evidence="1">
    <location>
        <begin position="12"/>
        <end position="34"/>
    </location>
</feature>
<feature type="domain" description="Sensor histidine kinase NatK-like C-terminal" evidence="2">
    <location>
        <begin position="534"/>
        <end position="633"/>
    </location>
</feature>
<feature type="transmembrane region" description="Helical" evidence="1">
    <location>
        <begin position="393"/>
        <end position="411"/>
    </location>
</feature>